<feature type="coiled-coil region" evidence="1">
    <location>
        <begin position="38"/>
        <end position="72"/>
    </location>
</feature>
<name>A0AAW0BFQ7_9AGAR</name>
<dbReference type="InterPro" id="IPR032675">
    <property type="entry name" value="LRR_dom_sf"/>
</dbReference>
<comment type="caution">
    <text evidence="2">The sequence shown here is derived from an EMBL/GenBank/DDBJ whole genome shotgun (WGS) entry which is preliminary data.</text>
</comment>
<protein>
    <submittedName>
        <fullName evidence="2">F-box domain-containing protein</fullName>
    </submittedName>
</protein>
<reference evidence="2 3" key="1">
    <citation type="journal article" date="2024" name="J Genomics">
        <title>Draft genome sequencing and assembly of Favolaschia claudopus CIRM-BRFM 2984 isolated from oak limbs.</title>
        <authorList>
            <person name="Navarro D."/>
            <person name="Drula E."/>
            <person name="Chaduli D."/>
            <person name="Cazenave R."/>
            <person name="Ahrendt S."/>
            <person name="Wang J."/>
            <person name="Lipzen A."/>
            <person name="Daum C."/>
            <person name="Barry K."/>
            <person name="Grigoriev I.V."/>
            <person name="Favel A."/>
            <person name="Rosso M.N."/>
            <person name="Martin F."/>
        </authorList>
    </citation>
    <scope>NUCLEOTIDE SEQUENCE [LARGE SCALE GENOMIC DNA]</scope>
    <source>
        <strain evidence="2 3">CIRM-BRFM 2984</strain>
    </source>
</reference>
<proteinExistence type="predicted"/>
<sequence length="536" mass="60469">MAVELSKIPEDILDTNNPPADHNIPALREFVAKGNARRAFLDSKISLLKLELDKLLEERNALDLEIRKHEGAISPLRHLPPEILSLIFTYAVQPCKTLKDRKNQYLLDSESGPWPLGAVCARWRRIVLFQPTLWAFLPLYYENQVADSPSVLASVSVVKVHLALSQNVPLKIVFCPSYDFFISDIEYEVLDLLAQHVPRWEEAVLSGIPALYESLSRWSLEFTMLRSLTVSVYTDEGEPELEIGNVFASCPILEEVFINHGDDAQDLSLALPAEGLRRYGANNSWEHHAEVLGTATNLVDCVLSITEPELVLVSARDKIQLPSLRRLAVTEVQFLGLLETPVLQELYCSEHTPQLHRHLRRLPGLKKLFVGSPRTPVDLASFMHSIPAVTSLCMYLPMNLASTIFEILESAPSASQGVNQLMSQADTPPLPALNALTLWFGPKMQTDLELGEPIDQEQLMRAVAAQWRATVPLGSFQMYAMKFIPLVSTLACMYTLRHQGMEFVLETRSRRLYERVVPEDFRVYRDGYSLTEILIE</sequence>
<evidence type="ECO:0000313" key="3">
    <source>
        <dbReference type="Proteomes" id="UP001362999"/>
    </source>
</evidence>
<keyword evidence="3" id="KW-1185">Reference proteome</keyword>
<dbReference type="EMBL" id="JAWWNJ010000034">
    <property type="protein sequence ID" value="KAK7024947.1"/>
    <property type="molecule type" value="Genomic_DNA"/>
</dbReference>
<evidence type="ECO:0000313" key="2">
    <source>
        <dbReference type="EMBL" id="KAK7024947.1"/>
    </source>
</evidence>
<dbReference type="Proteomes" id="UP001362999">
    <property type="component" value="Unassembled WGS sequence"/>
</dbReference>
<dbReference type="Gene3D" id="3.80.10.10">
    <property type="entry name" value="Ribonuclease Inhibitor"/>
    <property type="match status" value="1"/>
</dbReference>
<keyword evidence="1" id="KW-0175">Coiled coil</keyword>
<dbReference type="AlphaFoldDB" id="A0AAW0BFQ7"/>
<evidence type="ECO:0000256" key="1">
    <source>
        <dbReference type="SAM" id="Coils"/>
    </source>
</evidence>
<organism evidence="2 3">
    <name type="scientific">Favolaschia claudopus</name>
    <dbReference type="NCBI Taxonomy" id="2862362"/>
    <lineage>
        <taxon>Eukaryota</taxon>
        <taxon>Fungi</taxon>
        <taxon>Dikarya</taxon>
        <taxon>Basidiomycota</taxon>
        <taxon>Agaricomycotina</taxon>
        <taxon>Agaricomycetes</taxon>
        <taxon>Agaricomycetidae</taxon>
        <taxon>Agaricales</taxon>
        <taxon>Marasmiineae</taxon>
        <taxon>Mycenaceae</taxon>
        <taxon>Favolaschia</taxon>
    </lineage>
</organism>
<accession>A0AAW0BFQ7</accession>
<gene>
    <name evidence="2" type="ORF">R3P38DRAFT_2951897</name>
</gene>